<name>A0ABV3XGI4_9ACTN</name>
<evidence type="ECO:0000313" key="1">
    <source>
        <dbReference type="EMBL" id="MEX5719680.1"/>
    </source>
</evidence>
<reference evidence="1 2" key="1">
    <citation type="submission" date="2024-06" db="EMBL/GenBank/DDBJ databases">
        <title>Draft genome sequence of Geodermatophilus badlandi, a novel member of the Geodermatophilaceae isolated from badland sedimentary rocks in the Red desert, Wyoming, USA.</title>
        <authorList>
            <person name="Ben Tekaya S."/>
            <person name="Nouioui I."/>
            <person name="Flores G.M."/>
            <person name="Shaal M.N."/>
            <person name="Bredoire F."/>
            <person name="Basile F."/>
            <person name="Van Diepen L."/>
            <person name="Ward N.L."/>
        </authorList>
    </citation>
    <scope>NUCLEOTIDE SEQUENCE [LARGE SCALE GENOMIC DNA]</scope>
    <source>
        <strain evidence="1 2">WL48A</strain>
    </source>
</reference>
<organism evidence="1 2">
    <name type="scientific">Geodermatophilus maliterrae</name>
    <dbReference type="NCBI Taxonomy" id="3162531"/>
    <lineage>
        <taxon>Bacteria</taxon>
        <taxon>Bacillati</taxon>
        <taxon>Actinomycetota</taxon>
        <taxon>Actinomycetes</taxon>
        <taxon>Geodermatophilales</taxon>
        <taxon>Geodermatophilaceae</taxon>
        <taxon>Geodermatophilus</taxon>
    </lineage>
</organism>
<comment type="caution">
    <text evidence="1">The sequence shown here is derived from an EMBL/GenBank/DDBJ whole genome shotgun (WGS) entry which is preliminary data.</text>
</comment>
<evidence type="ECO:0000313" key="2">
    <source>
        <dbReference type="Proteomes" id="UP001560045"/>
    </source>
</evidence>
<dbReference type="RefSeq" id="WP_369207754.1">
    <property type="nucleotide sequence ID" value="NZ_JBFNXQ010000047.1"/>
</dbReference>
<dbReference type="InterPro" id="IPR015947">
    <property type="entry name" value="PUA-like_sf"/>
</dbReference>
<protein>
    <recommendedName>
        <fullName evidence="3">EVE domain-containing protein</fullName>
    </recommendedName>
</protein>
<dbReference type="Proteomes" id="UP001560045">
    <property type="component" value="Unassembled WGS sequence"/>
</dbReference>
<proteinExistence type="predicted"/>
<gene>
    <name evidence="1" type="ORF">ABQ292_15050</name>
</gene>
<keyword evidence="2" id="KW-1185">Reference proteome</keyword>
<sequence>MTRLLPADVACWVVKTARPPSAVVPGWRAGEEHAFSRCLRRSYRLELMAPGQPVLLWLSGRDRPGVHATGVVAGDVTEDDGRPSVHVRVTLLSAPVPRADLLADPLARDAEVLRMPAGSNPSYLTPAQYAAVLAHLPERW</sequence>
<evidence type="ECO:0008006" key="3">
    <source>
        <dbReference type="Google" id="ProtNLM"/>
    </source>
</evidence>
<dbReference type="SUPFAM" id="SSF88697">
    <property type="entry name" value="PUA domain-like"/>
    <property type="match status" value="1"/>
</dbReference>
<dbReference type="EMBL" id="JBFNXQ010000047">
    <property type="protein sequence ID" value="MEX5719680.1"/>
    <property type="molecule type" value="Genomic_DNA"/>
</dbReference>
<accession>A0ABV3XGI4</accession>